<dbReference type="eggNOG" id="COG2144">
    <property type="taxonomic scope" value="Bacteria"/>
</dbReference>
<comment type="caution">
    <text evidence="2">The sequence shown here is derived from an EMBL/GenBank/DDBJ whole genome shotgun (WGS) entry which is preliminary data.</text>
</comment>
<dbReference type="RefSeq" id="WP_006599238.1">
    <property type="nucleotide sequence ID" value="NZ_GL622359.1"/>
</dbReference>
<evidence type="ECO:0000313" key="2">
    <source>
        <dbReference type="EMBL" id="EFV01077.1"/>
    </source>
</evidence>
<feature type="domain" description="PurM-like N-terminal" evidence="1">
    <location>
        <begin position="16"/>
        <end position="110"/>
    </location>
</feature>
<organism evidence="2 3">
    <name type="scientific">Pseudoramibacter alactolyticus ATCC 23263</name>
    <dbReference type="NCBI Taxonomy" id="887929"/>
    <lineage>
        <taxon>Bacteria</taxon>
        <taxon>Bacillati</taxon>
        <taxon>Bacillota</taxon>
        <taxon>Clostridia</taxon>
        <taxon>Eubacteriales</taxon>
        <taxon>Eubacteriaceae</taxon>
        <taxon>Pseudoramibacter</taxon>
    </lineage>
</organism>
<dbReference type="HOGENOM" id="CLU_076350_0_0_9"/>
<name>E6MII1_9FIRM</name>
<keyword evidence="3" id="KW-1185">Reference proteome</keyword>
<dbReference type="STRING" id="887929.HMP0721_1816"/>
<dbReference type="InterPro" id="IPR016188">
    <property type="entry name" value="PurM-like_N"/>
</dbReference>
<proteinExistence type="predicted"/>
<reference evidence="2 3" key="1">
    <citation type="submission" date="2010-12" db="EMBL/GenBank/DDBJ databases">
        <authorList>
            <person name="Muzny D."/>
            <person name="Qin X."/>
            <person name="Deng J."/>
            <person name="Jiang H."/>
            <person name="Liu Y."/>
            <person name="Qu J."/>
            <person name="Song X.-Z."/>
            <person name="Zhang L."/>
            <person name="Thornton R."/>
            <person name="Coyle M."/>
            <person name="Francisco L."/>
            <person name="Jackson L."/>
            <person name="Javaid M."/>
            <person name="Korchina V."/>
            <person name="Kovar C."/>
            <person name="Mata R."/>
            <person name="Mathew T."/>
            <person name="Ngo R."/>
            <person name="Nguyen L."/>
            <person name="Nguyen N."/>
            <person name="Okwuonu G."/>
            <person name="Ongeri F."/>
            <person name="Pham C."/>
            <person name="Simmons D."/>
            <person name="Wilczek-Boney K."/>
            <person name="Hale W."/>
            <person name="Jakkamsetti A."/>
            <person name="Pham P."/>
            <person name="Ruth R."/>
            <person name="San Lucas F."/>
            <person name="Warren J."/>
            <person name="Zhang J."/>
            <person name="Zhao Z."/>
            <person name="Zhou C."/>
            <person name="Zhu D."/>
            <person name="Lee S."/>
            <person name="Bess C."/>
            <person name="Blankenburg K."/>
            <person name="Forbes L."/>
            <person name="Fu Q."/>
            <person name="Gubbala S."/>
            <person name="Hirani K."/>
            <person name="Jayaseelan J.C."/>
            <person name="Lara F."/>
            <person name="Munidasa M."/>
            <person name="Palculict T."/>
            <person name="Patil S."/>
            <person name="Pu L.-L."/>
            <person name="Saada N."/>
            <person name="Tang L."/>
            <person name="Weissenberger G."/>
            <person name="Zhu Y."/>
            <person name="Hemphill L."/>
            <person name="Shang Y."/>
            <person name="Youmans B."/>
            <person name="Ayvaz T."/>
            <person name="Ross M."/>
            <person name="Santibanez J."/>
            <person name="Aqrawi P."/>
            <person name="Gross S."/>
            <person name="Joshi V."/>
            <person name="Fowler G."/>
            <person name="Nazareth L."/>
            <person name="Reid J."/>
            <person name="Worley K."/>
            <person name="Petrosino J."/>
            <person name="Highlander S."/>
            <person name="Gibbs R."/>
        </authorList>
    </citation>
    <scope>NUCLEOTIDE SEQUENCE [LARGE SCALE GENOMIC DNA]</scope>
    <source>
        <strain evidence="2 3">ATCC 23263</strain>
    </source>
</reference>
<dbReference type="EMBL" id="AEQN01000023">
    <property type="protein sequence ID" value="EFV01077.1"/>
    <property type="molecule type" value="Genomic_DNA"/>
</dbReference>
<dbReference type="OrthoDB" id="9805740at2"/>
<gene>
    <name evidence="2" type="ORF">HMP0721_1816</name>
</gene>
<dbReference type="AlphaFoldDB" id="E6MII1"/>
<sequence length="245" mass="25524">MSLKRYRDLSLAAVPGGTIVVAADSCAATGEKSGDALPCPPYHCGRVSARVVLFELLCIGAQVLVIADGICAEMNPTGLEIIRGFTDELKRADLPADILTGSTEENFPTVMTGVGTAGIGYCPGPFTPPVCHAGDAVACLGAPIVGAAFLTARDGDIATYEHLRKLSADVAVRELVPVGSKGIAYEAENTAALHQLALQWDAHIPLNLTQSGGPASCVVVILTGDAFEVYRRILPLTRLGVLTQK</sequence>
<evidence type="ECO:0000313" key="3">
    <source>
        <dbReference type="Proteomes" id="UP000004754"/>
    </source>
</evidence>
<dbReference type="Proteomes" id="UP000004754">
    <property type="component" value="Unassembled WGS sequence"/>
</dbReference>
<accession>E6MII1</accession>
<evidence type="ECO:0000259" key="1">
    <source>
        <dbReference type="Pfam" id="PF00586"/>
    </source>
</evidence>
<dbReference type="Pfam" id="PF00586">
    <property type="entry name" value="AIRS"/>
    <property type="match status" value="1"/>
</dbReference>
<protein>
    <recommendedName>
        <fullName evidence="1">PurM-like N-terminal domain-containing protein</fullName>
    </recommendedName>
</protein>